<feature type="region of interest" description="Disordered" evidence="1">
    <location>
        <begin position="37"/>
        <end position="79"/>
    </location>
</feature>
<protein>
    <recommendedName>
        <fullName evidence="2">Helitron helicase-like domain-containing protein</fullName>
    </recommendedName>
</protein>
<dbReference type="EMBL" id="JARYMX010000001">
    <property type="protein sequence ID" value="KAJ9567031.1"/>
    <property type="molecule type" value="Genomic_DNA"/>
</dbReference>
<feature type="compositionally biased region" description="Polar residues" evidence="1">
    <location>
        <begin position="49"/>
        <end position="79"/>
    </location>
</feature>
<dbReference type="PANTHER" id="PTHR45786:SF78">
    <property type="entry name" value="ATP-DEPENDENT DNA HELICASE"/>
    <property type="match status" value="1"/>
</dbReference>
<gene>
    <name evidence="3" type="ORF">OSB04_002997</name>
</gene>
<comment type="caution">
    <text evidence="3">The sequence shown here is derived from an EMBL/GenBank/DDBJ whole genome shotgun (WGS) entry which is preliminary data.</text>
</comment>
<sequence length="602" mass="69101">MMNITNISQMETTQGKFNETTSVSALTLAQRRRIVNRNYYQRSKEKNKTVANTRGTSVTGSEETNPLDEGSSQPTTNIINISPMETTQGKINETTLMRGILLPLFDEVVNQESTTLGEGRSQPMTGITNISQENFSENTHVSALMLAQRRQVYNRNYYQRSKKKNKSVANSQGTNLMGGALIVAQSKFTIETIINEGRRITEVLLIHKEQTSWGCTDSCSKVKWSNLDIKVTELLDGVLSINPYVRTFRSLAELGPLDNYRVTLNTSVELDQRLYNQLTTSKVAAIWVEGNDNITAYKRSIVVYGRSDYSKKIEHFYGCYDPLAYRLFFPNGESGWHARIPRHRVCIDEILMKILKSIENVILLGGRLFQQFVVDMYIKIETTCLSFIERNQAKIRSDLYQGVVDCVNVGKVQPNRIGQRVVLPASFIGGPCDMRRRYMDAMALVQDDGKPDIFLTMTSNSYPTYQRRQNGIEVNIRGNILDNRWVVPYNLKLLMMFNCHINVEVCSSIIFVKYLFKYVYKGHDKQVIHVDPDREEVVVNNLKRFQDARYVSSLEAIWRIFSFKLSQTHPCVMDLQVHLSNKQLVKFRENDILTDIIDKERE</sequence>
<proteinExistence type="predicted"/>
<keyword evidence="4" id="KW-1185">Reference proteome</keyword>
<dbReference type="PANTHER" id="PTHR45786">
    <property type="entry name" value="DNA BINDING PROTEIN-LIKE"/>
    <property type="match status" value="1"/>
</dbReference>
<dbReference type="Pfam" id="PF14214">
    <property type="entry name" value="Helitron_like_N"/>
    <property type="match status" value="1"/>
</dbReference>
<dbReference type="AlphaFoldDB" id="A0AA38U6J2"/>
<reference evidence="3" key="1">
    <citation type="submission" date="2023-03" db="EMBL/GenBank/DDBJ databases">
        <title>Chromosome-scale reference genome and RAD-based genetic map of yellow starthistle (Centaurea solstitialis) reveal putative structural variation and QTLs associated with invader traits.</title>
        <authorList>
            <person name="Reatini B."/>
            <person name="Cang F.A."/>
            <person name="Jiang Q."/>
            <person name="Mckibben M.T.W."/>
            <person name="Barker M.S."/>
            <person name="Rieseberg L.H."/>
            <person name="Dlugosch K.M."/>
        </authorList>
    </citation>
    <scope>NUCLEOTIDE SEQUENCE</scope>
    <source>
        <strain evidence="3">CAN-66</strain>
        <tissue evidence="3">Leaf</tissue>
    </source>
</reference>
<evidence type="ECO:0000256" key="1">
    <source>
        <dbReference type="SAM" id="MobiDB-lite"/>
    </source>
</evidence>
<feature type="domain" description="Helitron helicase-like" evidence="2">
    <location>
        <begin position="360"/>
        <end position="461"/>
    </location>
</feature>
<dbReference type="Proteomes" id="UP001172457">
    <property type="component" value="Chromosome 1"/>
</dbReference>
<accession>A0AA38U6J2</accession>
<evidence type="ECO:0000313" key="4">
    <source>
        <dbReference type="Proteomes" id="UP001172457"/>
    </source>
</evidence>
<dbReference type="InterPro" id="IPR025476">
    <property type="entry name" value="Helitron_helicase-like"/>
</dbReference>
<name>A0AA38U6J2_9ASTR</name>
<organism evidence="3 4">
    <name type="scientific">Centaurea solstitialis</name>
    <name type="common">yellow star-thistle</name>
    <dbReference type="NCBI Taxonomy" id="347529"/>
    <lineage>
        <taxon>Eukaryota</taxon>
        <taxon>Viridiplantae</taxon>
        <taxon>Streptophyta</taxon>
        <taxon>Embryophyta</taxon>
        <taxon>Tracheophyta</taxon>
        <taxon>Spermatophyta</taxon>
        <taxon>Magnoliopsida</taxon>
        <taxon>eudicotyledons</taxon>
        <taxon>Gunneridae</taxon>
        <taxon>Pentapetalae</taxon>
        <taxon>asterids</taxon>
        <taxon>campanulids</taxon>
        <taxon>Asterales</taxon>
        <taxon>Asteraceae</taxon>
        <taxon>Carduoideae</taxon>
        <taxon>Cardueae</taxon>
        <taxon>Centaureinae</taxon>
        <taxon>Centaurea</taxon>
    </lineage>
</organism>
<evidence type="ECO:0000259" key="2">
    <source>
        <dbReference type="Pfam" id="PF14214"/>
    </source>
</evidence>
<evidence type="ECO:0000313" key="3">
    <source>
        <dbReference type="EMBL" id="KAJ9567031.1"/>
    </source>
</evidence>